<gene>
    <name evidence="1" type="ORF">ROSEINA2194_02351</name>
</gene>
<organism evidence="1 2">
    <name type="scientific">Roseburia inulinivorans DSM 16841</name>
    <dbReference type="NCBI Taxonomy" id="622312"/>
    <lineage>
        <taxon>Bacteria</taxon>
        <taxon>Bacillati</taxon>
        <taxon>Bacillota</taxon>
        <taxon>Clostridia</taxon>
        <taxon>Lachnospirales</taxon>
        <taxon>Lachnospiraceae</taxon>
        <taxon>Roseburia</taxon>
    </lineage>
</organism>
<proteinExistence type="predicted"/>
<reference evidence="1 2" key="2">
    <citation type="submission" date="2009-03" db="EMBL/GenBank/DDBJ databases">
        <title>Draft genome sequence of Roseburia inulinivorans (DSM 16841).</title>
        <authorList>
            <person name="Sudarsanam P."/>
            <person name="Ley R."/>
            <person name="Guruge J."/>
            <person name="Turnbaugh P.J."/>
            <person name="Mahowald M."/>
            <person name="Liep D."/>
            <person name="Gordon J."/>
        </authorList>
    </citation>
    <scope>NUCLEOTIDE SEQUENCE [LARGE SCALE GENOMIC DNA]</scope>
    <source>
        <strain evidence="1 2">DSM 16841</strain>
    </source>
</reference>
<comment type="caution">
    <text evidence="1">The sequence shown here is derived from an EMBL/GenBank/DDBJ whole genome shotgun (WGS) entry which is preliminary data.</text>
</comment>
<sequence>MYINQFDIYINGNFFVSGYLFYKFVRSLYNEKGEKKKGIKSVV</sequence>
<dbReference type="Proteomes" id="UP000003561">
    <property type="component" value="Unassembled WGS sequence"/>
</dbReference>
<reference evidence="1 2" key="1">
    <citation type="submission" date="2009-02" db="EMBL/GenBank/DDBJ databases">
        <authorList>
            <person name="Fulton L."/>
            <person name="Clifton S."/>
            <person name="Fulton B."/>
            <person name="Xu J."/>
            <person name="Minx P."/>
            <person name="Pepin K.H."/>
            <person name="Johnson M."/>
            <person name="Bhonagiri V."/>
            <person name="Nash W.E."/>
            <person name="Mardis E.R."/>
            <person name="Wilson R.K."/>
        </authorList>
    </citation>
    <scope>NUCLEOTIDE SEQUENCE [LARGE SCALE GENOMIC DNA]</scope>
    <source>
        <strain evidence="1 2">DSM 16841</strain>
    </source>
</reference>
<protein>
    <submittedName>
        <fullName evidence="1">Uncharacterized protein</fullName>
    </submittedName>
</protein>
<dbReference type="AlphaFoldDB" id="C0FUD0"/>
<accession>C0FUD0</accession>
<name>C0FUD0_9FIRM</name>
<dbReference type="EMBL" id="ACFY01000093">
    <property type="protein sequence ID" value="EEG93799.1"/>
    <property type="molecule type" value="Genomic_DNA"/>
</dbReference>
<evidence type="ECO:0000313" key="1">
    <source>
        <dbReference type="EMBL" id="EEG93799.1"/>
    </source>
</evidence>
<evidence type="ECO:0000313" key="2">
    <source>
        <dbReference type="Proteomes" id="UP000003561"/>
    </source>
</evidence>